<dbReference type="InterPro" id="IPR001647">
    <property type="entry name" value="HTH_TetR"/>
</dbReference>
<proteinExistence type="predicted"/>
<dbReference type="AlphaFoldDB" id="A0A0D1L5Z3"/>
<comment type="caution">
    <text evidence="4">The sequence shown here is derived from an EMBL/GenBank/DDBJ whole genome shotgun (WGS) entry which is preliminary data.</text>
</comment>
<evidence type="ECO:0000313" key="5">
    <source>
        <dbReference type="Proteomes" id="UP000032221"/>
    </source>
</evidence>
<evidence type="ECO:0000256" key="1">
    <source>
        <dbReference type="ARBA" id="ARBA00023125"/>
    </source>
</evidence>
<dbReference type="Pfam" id="PF00440">
    <property type="entry name" value="TetR_N"/>
    <property type="match status" value="1"/>
</dbReference>
<dbReference type="SUPFAM" id="SSF46689">
    <property type="entry name" value="Homeodomain-like"/>
    <property type="match status" value="1"/>
</dbReference>
<dbReference type="InterPro" id="IPR041642">
    <property type="entry name" value="KstR_C"/>
</dbReference>
<dbReference type="Pfam" id="PF17925">
    <property type="entry name" value="TetR_C_20"/>
    <property type="match status" value="1"/>
</dbReference>
<evidence type="ECO:0000259" key="3">
    <source>
        <dbReference type="PROSITE" id="PS50977"/>
    </source>
</evidence>
<name>A0A0D1L5Z3_9MYCO</name>
<dbReference type="InterPro" id="IPR050109">
    <property type="entry name" value="HTH-type_TetR-like_transc_reg"/>
</dbReference>
<dbReference type="GO" id="GO:0003700">
    <property type="term" value="F:DNA-binding transcription factor activity"/>
    <property type="evidence" value="ECO:0007669"/>
    <property type="project" value="TreeGrafter"/>
</dbReference>
<dbReference type="PANTHER" id="PTHR30055">
    <property type="entry name" value="HTH-TYPE TRANSCRIPTIONAL REGULATOR RUTR"/>
    <property type="match status" value="1"/>
</dbReference>
<keyword evidence="5" id="KW-1185">Reference proteome</keyword>
<feature type="domain" description="HTH tetR-type" evidence="3">
    <location>
        <begin position="19"/>
        <end position="79"/>
    </location>
</feature>
<dbReference type="PRINTS" id="PR00455">
    <property type="entry name" value="HTHTETR"/>
</dbReference>
<dbReference type="Gene3D" id="1.10.357.10">
    <property type="entry name" value="Tetracycline Repressor, domain 2"/>
    <property type="match status" value="1"/>
</dbReference>
<dbReference type="GO" id="GO:0000976">
    <property type="term" value="F:transcription cis-regulatory region binding"/>
    <property type="evidence" value="ECO:0007669"/>
    <property type="project" value="TreeGrafter"/>
</dbReference>
<dbReference type="STRING" id="280871.TL10_14385"/>
<evidence type="ECO:0000256" key="2">
    <source>
        <dbReference type="PROSITE-ProRule" id="PRU00335"/>
    </source>
</evidence>
<dbReference type="Proteomes" id="UP000032221">
    <property type="component" value="Unassembled WGS sequence"/>
</dbReference>
<organism evidence="4 5">
    <name type="scientific">Mycolicibacterium llatzerense</name>
    <dbReference type="NCBI Taxonomy" id="280871"/>
    <lineage>
        <taxon>Bacteria</taxon>
        <taxon>Bacillati</taxon>
        <taxon>Actinomycetota</taxon>
        <taxon>Actinomycetes</taxon>
        <taxon>Mycobacteriales</taxon>
        <taxon>Mycobacteriaceae</taxon>
        <taxon>Mycolicibacterium</taxon>
    </lineage>
</organism>
<sequence>MARIAEPRPAAEPSSAVQQQRRAAILQATAALAAQKPADQVQMNEVARAAGVALGTLYRYFPSKTHLFVGLMADRVDRMQDGIRRRKVPAGTAADRAFDVLSRATRPMLRQPHLTAAMLNSLNTADATAVVEVGHIDRQVRSMLLTICGVDDPGPQDVSLMRLVQHTWHGILQSSLNGRISADETEDEIQLACRLILAPLSDVPG</sequence>
<keyword evidence="1 2" id="KW-0238">DNA-binding</keyword>
<accession>A0A0D1L5Z3</accession>
<dbReference type="RefSeq" id="WP_043986111.1">
    <property type="nucleotide sequence ID" value="NZ_JXST01000018.1"/>
</dbReference>
<evidence type="ECO:0000313" key="4">
    <source>
        <dbReference type="EMBL" id="KIU16335.1"/>
    </source>
</evidence>
<protein>
    <submittedName>
        <fullName evidence="4">TetR family transcriptional regulator</fullName>
    </submittedName>
</protein>
<gene>
    <name evidence="4" type="ORF">TL10_14385</name>
</gene>
<feature type="DNA-binding region" description="H-T-H motif" evidence="2">
    <location>
        <begin position="42"/>
        <end position="61"/>
    </location>
</feature>
<dbReference type="InterPro" id="IPR009057">
    <property type="entry name" value="Homeodomain-like_sf"/>
</dbReference>
<dbReference type="EMBL" id="JXST01000018">
    <property type="protein sequence ID" value="KIU16335.1"/>
    <property type="molecule type" value="Genomic_DNA"/>
</dbReference>
<reference evidence="4 5" key="1">
    <citation type="submission" date="2015-01" db="EMBL/GenBank/DDBJ databases">
        <title>Genome sequence of Mycobacterium llatzerense and Mycobacterium immunogenum recovered from brain abscess.</title>
        <authorList>
            <person name="Greninger A.L."/>
            <person name="Langelier C."/>
            <person name="Cunningham G."/>
            <person name="Chiu C.Y."/>
            <person name="Miller S."/>
        </authorList>
    </citation>
    <scope>NUCLEOTIDE SEQUENCE [LARGE SCALE GENOMIC DNA]</scope>
    <source>
        <strain evidence="4 5">CLUC14</strain>
    </source>
</reference>
<dbReference type="PANTHER" id="PTHR30055:SF242">
    <property type="entry name" value="HTH-TYPE TRANSCRIPTIONAL REPRESSOR KSTR"/>
    <property type="match status" value="1"/>
</dbReference>
<dbReference type="PATRIC" id="fig|280871.6.peg.2988"/>
<dbReference type="PROSITE" id="PS50977">
    <property type="entry name" value="HTH_TETR_2"/>
    <property type="match status" value="1"/>
</dbReference>